<dbReference type="PANTHER" id="PTHR31964">
    <property type="entry name" value="ADENINE NUCLEOTIDE ALPHA HYDROLASES-LIKE SUPERFAMILY PROTEIN"/>
    <property type="match status" value="1"/>
</dbReference>
<dbReference type="InterPro" id="IPR014729">
    <property type="entry name" value="Rossmann-like_a/b/a_fold"/>
</dbReference>
<keyword evidence="4" id="KW-1185">Reference proteome</keyword>
<evidence type="ECO:0000313" key="3">
    <source>
        <dbReference type="EMBL" id="MFB2877718.1"/>
    </source>
</evidence>
<dbReference type="InterPro" id="IPR006015">
    <property type="entry name" value="Universal_stress_UspA"/>
</dbReference>
<organism evidence="3 4">
    <name type="scientific">Floridaenema aerugineum BLCC-F46</name>
    <dbReference type="NCBI Taxonomy" id="3153654"/>
    <lineage>
        <taxon>Bacteria</taxon>
        <taxon>Bacillati</taxon>
        <taxon>Cyanobacteriota</taxon>
        <taxon>Cyanophyceae</taxon>
        <taxon>Oscillatoriophycideae</taxon>
        <taxon>Aerosakkonematales</taxon>
        <taxon>Aerosakkonemataceae</taxon>
        <taxon>Floridanema</taxon>
        <taxon>Floridanema aerugineum</taxon>
    </lineage>
</organism>
<name>A0ABV4X4M9_9CYAN</name>
<reference evidence="3 4" key="1">
    <citation type="submission" date="2024-09" db="EMBL/GenBank/DDBJ databases">
        <title>Floridaenema gen nov. (Aerosakkonemataceae, Aerosakkonematales ord. nov., Cyanobacteria) from benthic tropical and subtropical fresh waters, with the description of four new species.</title>
        <authorList>
            <person name="Moretto J.A."/>
            <person name="Berthold D.E."/>
            <person name="Lefler F.W."/>
            <person name="Huang I.-S."/>
            <person name="Laughinghouse H. IV."/>
        </authorList>
    </citation>
    <scope>NUCLEOTIDE SEQUENCE [LARGE SCALE GENOMIC DNA]</scope>
    <source>
        <strain evidence="3 4">BLCC-F46</strain>
    </source>
</reference>
<dbReference type="PANTHER" id="PTHR31964:SF113">
    <property type="entry name" value="USPA DOMAIN-CONTAINING PROTEIN"/>
    <property type="match status" value="1"/>
</dbReference>
<sequence length="154" mass="17040">MMKILVAVDESESSHKAFEQALRLINHQDTTFLVLGVEEPVIIPSMSPVPGVFGEAPSTVWQEETEAVELEEKQTKSAILWAENLCHEKGVQFISRLEYGEPKNVICDVAQQENCDLIVIGSHGYGVIERVLLGSVTDHVVHHAHCAVLVVRES</sequence>
<dbReference type="SUPFAM" id="SSF52402">
    <property type="entry name" value="Adenine nucleotide alpha hydrolases-like"/>
    <property type="match status" value="1"/>
</dbReference>
<gene>
    <name evidence="3" type="ORF">ACE1CC_12765</name>
</gene>
<dbReference type="EMBL" id="JBHFNQ010000099">
    <property type="protein sequence ID" value="MFB2877718.1"/>
    <property type="molecule type" value="Genomic_DNA"/>
</dbReference>
<dbReference type="Gene3D" id="3.40.50.620">
    <property type="entry name" value="HUPs"/>
    <property type="match status" value="1"/>
</dbReference>
<accession>A0ABV4X4M9</accession>
<comment type="similarity">
    <text evidence="1">Belongs to the universal stress protein A family.</text>
</comment>
<evidence type="ECO:0000256" key="1">
    <source>
        <dbReference type="ARBA" id="ARBA00008791"/>
    </source>
</evidence>
<dbReference type="CDD" id="cd23659">
    <property type="entry name" value="USP_At3g01520-like"/>
    <property type="match status" value="1"/>
</dbReference>
<evidence type="ECO:0000259" key="2">
    <source>
        <dbReference type="Pfam" id="PF00582"/>
    </source>
</evidence>
<proteinExistence type="inferred from homology"/>
<dbReference type="Pfam" id="PF00582">
    <property type="entry name" value="Usp"/>
    <property type="match status" value="1"/>
</dbReference>
<comment type="caution">
    <text evidence="3">The sequence shown here is derived from an EMBL/GenBank/DDBJ whole genome shotgun (WGS) entry which is preliminary data.</text>
</comment>
<evidence type="ECO:0000313" key="4">
    <source>
        <dbReference type="Proteomes" id="UP001576774"/>
    </source>
</evidence>
<dbReference type="InterPro" id="IPR006016">
    <property type="entry name" value="UspA"/>
</dbReference>
<dbReference type="Proteomes" id="UP001576774">
    <property type="component" value="Unassembled WGS sequence"/>
</dbReference>
<feature type="domain" description="UspA" evidence="2">
    <location>
        <begin position="2"/>
        <end position="152"/>
    </location>
</feature>
<protein>
    <submittedName>
        <fullName evidence="3">Universal stress protein</fullName>
    </submittedName>
</protein>
<dbReference type="RefSeq" id="WP_413270814.1">
    <property type="nucleotide sequence ID" value="NZ_JBHFNQ010000099.1"/>
</dbReference>
<dbReference type="PRINTS" id="PR01438">
    <property type="entry name" value="UNVRSLSTRESS"/>
</dbReference>